<dbReference type="EMBL" id="JAKHPH010000047">
    <property type="protein sequence ID" value="MCZ3668442.1"/>
    <property type="molecule type" value="Genomic_DNA"/>
</dbReference>
<feature type="signal peptide" evidence="2">
    <location>
        <begin position="1"/>
        <end position="26"/>
    </location>
</feature>
<reference evidence="3" key="1">
    <citation type="submission" date="2022-01" db="EMBL/GenBank/DDBJ databases">
        <title>VMRC isolate genome collection.</title>
        <authorList>
            <person name="France M."/>
            <person name="Rutt L."/>
            <person name="Humphrys M."/>
            <person name="Ravel J."/>
        </authorList>
    </citation>
    <scope>NUCLEOTIDE SEQUENCE</scope>
    <source>
        <strain evidence="3">C0048A1</strain>
    </source>
</reference>
<comment type="caution">
    <text evidence="3">The sequence shown here is derived from an EMBL/GenBank/DDBJ whole genome shotgun (WGS) entry which is preliminary data.</text>
</comment>
<feature type="region of interest" description="Disordered" evidence="1">
    <location>
        <begin position="175"/>
        <end position="198"/>
    </location>
</feature>
<accession>A0AAW5WVK0</accession>
<dbReference type="AlphaFoldDB" id="A0AAW5WVK0"/>
<feature type="chain" id="PRO_5043733904" description="Lipoprotein" evidence="2">
    <location>
        <begin position="27"/>
        <end position="347"/>
    </location>
</feature>
<evidence type="ECO:0000256" key="1">
    <source>
        <dbReference type="SAM" id="MobiDB-lite"/>
    </source>
</evidence>
<evidence type="ECO:0008006" key="5">
    <source>
        <dbReference type="Google" id="ProtNLM"/>
    </source>
</evidence>
<feature type="compositionally biased region" description="Low complexity" evidence="1">
    <location>
        <begin position="178"/>
        <end position="193"/>
    </location>
</feature>
<protein>
    <recommendedName>
        <fullName evidence="5">Lipoprotein</fullName>
    </recommendedName>
</protein>
<keyword evidence="2" id="KW-0732">Signal</keyword>
<organism evidence="3 4">
    <name type="scientific">Limosilactobacillus vaginalis</name>
    <dbReference type="NCBI Taxonomy" id="1633"/>
    <lineage>
        <taxon>Bacteria</taxon>
        <taxon>Bacillati</taxon>
        <taxon>Bacillota</taxon>
        <taxon>Bacilli</taxon>
        <taxon>Lactobacillales</taxon>
        <taxon>Lactobacillaceae</taxon>
        <taxon>Limosilactobacillus</taxon>
    </lineage>
</organism>
<sequence length="347" mass="37528">MKTQSISKLMIAGLALLLAGCGSQQASQVKDSSSSSSSSLLVAKSNEKVSTDNLSPQQAVSLIATYAGNKYGNDWASMAKKAQKQGLQVNLYPTSKYKLSDNGQGVAYDVTAGGKSTGLVYTINKDNTVNIYQNVKEGKLSHKLATISKQDMASYVNRQGQAKLVGDLAKNAQVIDKQSGSQSSSTSSSTTTGHQYGRQGVVTVPAEMQGTWYSSDYGSNSKITFGKNTILGEDGQQYHLYKQDPNFLAGDTPSTSVQNATRYWSSAHFVDVHGLHFLNIRGWCQTAGDGSSYAIHTETVNGKQVKVLVVAEGAEYWTSGVYYQNPQLAKQQADKKFDDLHYMEDDN</sequence>
<dbReference type="RefSeq" id="WP_003717934.1">
    <property type="nucleotide sequence ID" value="NZ_CP045240.1"/>
</dbReference>
<evidence type="ECO:0000313" key="4">
    <source>
        <dbReference type="Proteomes" id="UP001212401"/>
    </source>
</evidence>
<name>A0AAW5WVK0_9LACO</name>
<dbReference type="PROSITE" id="PS51257">
    <property type="entry name" value="PROKAR_LIPOPROTEIN"/>
    <property type="match status" value="1"/>
</dbReference>
<evidence type="ECO:0000256" key="2">
    <source>
        <dbReference type="SAM" id="SignalP"/>
    </source>
</evidence>
<dbReference type="Proteomes" id="UP001212401">
    <property type="component" value="Unassembled WGS sequence"/>
</dbReference>
<proteinExistence type="predicted"/>
<evidence type="ECO:0000313" key="3">
    <source>
        <dbReference type="EMBL" id="MCZ3668442.1"/>
    </source>
</evidence>
<gene>
    <name evidence="3" type="ORF">L2724_09320</name>
</gene>